<dbReference type="RefSeq" id="WP_252780732.1">
    <property type="nucleotide sequence ID" value="NZ_CP097478.1"/>
</dbReference>
<dbReference type="PANTHER" id="PTHR43031">
    <property type="entry name" value="FAD-DEPENDENT OXIDOREDUCTASE"/>
    <property type="match status" value="1"/>
</dbReference>
<dbReference type="EMBL" id="CP097478">
    <property type="protein sequence ID" value="USS93857.1"/>
    <property type="molecule type" value="Genomic_DNA"/>
</dbReference>
<dbReference type="Gene3D" id="3.40.250.10">
    <property type="entry name" value="Rhodanese-like domain"/>
    <property type="match status" value="1"/>
</dbReference>
<gene>
    <name evidence="3" type="ORF">M8332_03205</name>
</gene>
<keyword evidence="1" id="KW-0812">Transmembrane</keyword>
<dbReference type="SUPFAM" id="SSF52821">
    <property type="entry name" value="Rhodanese/Cell cycle control phosphatase"/>
    <property type="match status" value="1"/>
</dbReference>
<dbReference type="InterPro" id="IPR001763">
    <property type="entry name" value="Rhodanese-like_dom"/>
</dbReference>
<protein>
    <submittedName>
        <fullName evidence="3">Rhodanese-like domain-containing protein</fullName>
    </submittedName>
</protein>
<dbReference type="SMART" id="SM00450">
    <property type="entry name" value="RHOD"/>
    <property type="match status" value="1"/>
</dbReference>
<organism evidence="3 4">
    <name type="scientific">Fructilactobacillus ixorae</name>
    <dbReference type="NCBI Taxonomy" id="1750535"/>
    <lineage>
        <taxon>Bacteria</taxon>
        <taxon>Bacillati</taxon>
        <taxon>Bacillota</taxon>
        <taxon>Bacilli</taxon>
        <taxon>Lactobacillales</taxon>
        <taxon>Lactobacillaceae</taxon>
        <taxon>Fructilactobacillus</taxon>
    </lineage>
</organism>
<dbReference type="PROSITE" id="PS50206">
    <property type="entry name" value="RHODANESE_3"/>
    <property type="match status" value="1"/>
</dbReference>
<keyword evidence="4" id="KW-1185">Reference proteome</keyword>
<dbReference type="InterPro" id="IPR036873">
    <property type="entry name" value="Rhodanese-like_dom_sf"/>
</dbReference>
<feature type="domain" description="Rhodanese" evidence="2">
    <location>
        <begin position="51"/>
        <end position="136"/>
    </location>
</feature>
<reference evidence="3" key="1">
    <citation type="submission" date="2022-05" db="EMBL/GenBank/DDBJ databases">
        <authorList>
            <person name="Oliphant S.A."/>
            <person name="Watson-Haigh N.S."/>
            <person name="Sumby K.M."/>
            <person name="Gardner J.M."/>
            <person name="Jiranek V."/>
        </authorList>
    </citation>
    <scope>NUCLEOTIDE SEQUENCE</scope>
    <source>
        <strain evidence="3">Ru20-1</strain>
    </source>
</reference>
<dbReference type="InterPro" id="IPR050229">
    <property type="entry name" value="GlpE_sulfurtransferase"/>
</dbReference>
<evidence type="ECO:0000313" key="3">
    <source>
        <dbReference type="EMBL" id="USS93857.1"/>
    </source>
</evidence>
<evidence type="ECO:0000256" key="1">
    <source>
        <dbReference type="SAM" id="Phobius"/>
    </source>
</evidence>
<accession>A0ABY5C655</accession>
<dbReference type="Pfam" id="PF00581">
    <property type="entry name" value="Rhodanese"/>
    <property type="match status" value="1"/>
</dbReference>
<evidence type="ECO:0000259" key="2">
    <source>
        <dbReference type="PROSITE" id="PS50206"/>
    </source>
</evidence>
<keyword evidence="1" id="KW-1133">Transmembrane helix</keyword>
<proteinExistence type="predicted"/>
<evidence type="ECO:0000313" key="4">
    <source>
        <dbReference type="Proteomes" id="UP001057532"/>
    </source>
</evidence>
<dbReference type="CDD" id="cd00158">
    <property type="entry name" value="RHOD"/>
    <property type="match status" value="1"/>
</dbReference>
<sequence length="137" mass="15701">MIAASGFTSSLLMVLIAFLLLIVIIAGLRYWRMWQVKKYTQFLSEAEFQQGIRTAQVVDLREAQSFTNGHILGARNLPYASLKLMYQDLRPDLPVYLYDQTKVLSVQAAKFLHQKGFQKLALLDEGYQKWDGKVKKG</sequence>
<keyword evidence="1" id="KW-0472">Membrane</keyword>
<feature type="transmembrane region" description="Helical" evidence="1">
    <location>
        <begin position="12"/>
        <end position="31"/>
    </location>
</feature>
<dbReference type="PANTHER" id="PTHR43031:SF18">
    <property type="entry name" value="RHODANESE-RELATED SULFURTRANSFERASES"/>
    <property type="match status" value="1"/>
</dbReference>
<dbReference type="Proteomes" id="UP001057532">
    <property type="component" value="Chromosome"/>
</dbReference>
<name>A0ABY5C655_9LACO</name>